<proteinExistence type="predicted"/>
<protein>
    <submittedName>
        <fullName evidence="1">Uncharacterized protein</fullName>
    </submittedName>
</protein>
<dbReference type="AlphaFoldDB" id="A0A8J2J8M1"/>
<name>A0A8J2J8M1_9HEXA</name>
<evidence type="ECO:0000313" key="1">
    <source>
        <dbReference type="EMBL" id="CAG7678685.1"/>
    </source>
</evidence>
<dbReference type="EMBL" id="CAJVCH010015183">
    <property type="protein sequence ID" value="CAG7678685.1"/>
    <property type="molecule type" value="Genomic_DNA"/>
</dbReference>
<accession>A0A8J2J8M1</accession>
<keyword evidence="2" id="KW-1185">Reference proteome</keyword>
<dbReference type="Proteomes" id="UP000708208">
    <property type="component" value="Unassembled WGS sequence"/>
</dbReference>
<evidence type="ECO:0000313" key="2">
    <source>
        <dbReference type="Proteomes" id="UP000708208"/>
    </source>
</evidence>
<organism evidence="1 2">
    <name type="scientific">Allacma fusca</name>
    <dbReference type="NCBI Taxonomy" id="39272"/>
    <lineage>
        <taxon>Eukaryota</taxon>
        <taxon>Metazoa</taxon>
        <taxon>Ecdysozoa</taxon>
        <taxon>Arthropoda</taxon>
        <taxon>Hexapoda</taxon>
        <taxon>Collembola</taxon>
        <taxon>Symphypleona</taxon>
        <taxon>Sminthuridae</taxon>
        <taxon>Allacma</taxon>
    </lineage>
</organism>
<comment type="caution">
    <text evidence="1">The sequence shown here is derived from an EMBL/GenBank/DDBJ whole genome shotgun (WGS) entry which is preliminary data.</text>
</comment>
<reference evidence="1" key="1">
    <citation type="submission" date="2021-06" db="EMBL/GenBank/DDBJ databases">
        <authorList>
            <person name="Hodson N. C."/>
            <person name="Mongue J. A."/>
            <person name="Jaron S. K."/>
        </authorList>
    </citation>
    <scope>NUCLEOTIDE SEQUENCE</scope>
</reference>
<gene>
    <name evidence="1" type="ORF">AFUS01_LOCUS2629</name>
</gene>
<sequence length="67" mass="7546">MNNSVQVDVNNEAMRDFVIYIRKSHIEKGLRIRSAGASSVMGCTVKYLYSQSMVALIICESRIFSTI</sequence>